<accession>A0AAD9MYK4</accession>
<evidence type="ECO:0000256" key="1">
    <source>
        <dbReference type="SAM" id="MobiDB-lite"/>
    </source>
</evidence>
<proteinExistence type="predicted"/>
<protein>
    <submittedName>
        <fullName evidence="2">Uncharacterized protein</fullName>
    </submittedName>
</protein>
<comment type="caution">
    <text evidence="2">The sequence shown here is derived from an EMBL/GenBank/DDBJ whole genome shotgun (WGS) entry which is preliminary data.</text>
</comment>
<reference evidence="2" key="1">
    <citation type="journal article" date="2023" name="Mol. Biol. Evol.">
        <title>Third-Generation Sequencing Reveals the Adaptive Role of the Epigenome in Three Deep-Sea Polychaetes.</title>
        <authorList>
            <person name="Perez M."/>
            <person name="Aroh O."/>
            <person name="Sun Y."/>
            <person name="Lan Y."/>
            <person name="Juniper S.K."/>
            <person name="Young C.R."/>
            <person name="Angers B."/>
            <person name="Qian P.Y."/>
        </authorList>
    </citation>
    <scope>NUCLEOTIDE SEQUENCE</scope>
    <source>
        <strain evidence="2">P08H-3</strain>
    </source>
</reference>
<evidence type="ECO:0000313" key="2">
    <source>
        <dbReference type="EMBL" id="KAK2150577.1"/>
    </source>
</evidence>
<name>A0AAD9MYK4_9ANNE</name>
<sequence>MNEIWWSDVFAPKLVLRKVVSLVQGHCQLLQSHDGITVKKRQTHLSCTRTRKRQMPELSCTVPMHKRDIPCRTCVEAMARELGVMAELQIAETLIENEKSTLGFDATTKEGQHVNSIAPQRSKGDVTQ</sequence>
<dbReference type="Proteomes" id="UP001208570">
    <property type="component" value="Unassembled WGS sequence"/>
</dbReference>
<feature type="region of interest" description="Disordered" evidence="1">
    <location>
        <begin position="106"/>
        <end position="128"/>
    </location>
</feature>
<keyword evidence="3" id="KW-1185">Reference proteome</keyword>
<feature type="compositionally biased region" description="Polar residues" evidence="1">
    <location>
        <begin position="113"/>
        <end position="128"/>
    </location>
</feature>
<evidence type="ECO:0000313" key="3">
    <source>
        <dbReference type="Proteomes" id="UP001208570"/>
    </source>
</evidence>
<gene>
    <name evidence="2" type="ORF">LSH36_399g02023</name>
</gene>
<organism evidence="2 3">
    <name type="scientific">Paralvinella palmiformis</name>
    <dbReference type="NCBI Taxonomy" id="53620"/>
    <lineage>
        <taxon>Eukaryota</taxon>
        <taxon>Metazoa</taxon>
        <taxon>Spiralia</taxon>
        <taxon>Lophotrochozoa</taxon>
        <taxon>Annelida</taxon>
        <taxon>Polychaeta</taxon>
        <taxon>Sedentaria</taxon>
        <taxon>Canalipalpata</taxon>
        <taxon>Terebellida</taxon>
        <taxon>Terebelliformia</taxon>
        <taxon>Alvinellidae</taxon>
        <taxon>Paralvinella</taxon>
    </lineage>
</organism>
<dbReference type="AlphaFoldDB" id="A0AAD9MYK4"/>
<dbReference type="EMBL" id="JAODUP010000399">
    <property type="protein sequence ID" value="KAK2150577.1"/>
    <property type="molecule type" value="Genomic_DNA"/>
</dbReference>